<evidence type="ECO:0000313" key="2">
    <source>
        <dbReference type="EMBL" id="MPC43633.1"/>
    </source>
</evidence>
<evidence type="ECO:0008006" key="4">
    <source>
        <dbReference type="Google" id="ProtNLM"/>
    </source>
</evidence>
<proteinExistence type="predicted"/>
<organism evidence="2 3">
    <name type="scientific">Portunus trituberculatus</name>
    <name type="common">Swimming crab</name>
    <name type="synonym">Neptunus trituberculatus</name>
    <dbReference type="NCBI Taxonomy" id="210409"/>
    <lineage>
        <taxon>Eukaryota</taxon>
        <taxon>Metazoa</taxon>
        <taxon>Ecdysozoa</taxon>
        <taxon>Arthropoda</taxon>
        <taxon>Crustacea</taxon>
        <taxon>Multicrustacea</taxon>
        <taxon>Malacostraca</taxon>
        <taxon>Eumalacostraca</taxon>
        <taxon>Eucarida</taxon>
        <taxon>Decapoda</taxon>
        <taxon>Pleocyemata</taxon>
        <taxon>Brachyura</taxon>
        <taxon>Eubrachyura</taxon>
        <taxon>Portunoidea</taxon>
        <taxon>Portunidae</taxon>
        <taxon>Portuninae</taxon>
        <taxon>Portunus</taxon>
    </lineage>
</organism>
<reference evidence="2 3" key="1">
    <citation type="submission" date="2019-05" db="EMBL/GenBank/DDBJ databases">
        <title>Another draft genome of Portunus trituberculatus and its Hox gene families provides insights of decapod evolution.</title>
        <authorList>
            <person name="Jeong J.-H."/>
            <person name="Song I."/>
            <person name="Kim S."/>
            <person name="Choi T."/>
            <person name="Kim D."/>
            <person name="Ryu S."/>
            <person name="Kim W."/>
        </authorList>
    </citation>
    <scope>NUCLEOTIDE SEQUENCE [LARGE SCALE GENOMIC DNA]</scope>
    <source>
        <tissue evidence="2">Muscle</tissue>
    </source>
</reference>
<feature type="chain" id="PRO_5022686763" description="Secreted protein" evidence="1">
    <location>
        <begin position="20"/>
        <end position="86"/>
    </location>
</feature>
<evidence type="ECO:0000313" key="3">
    <source>
        <dbReference type="Proteomes" id="UP000324222"/>
    </source>
</evidence>
<gene>
    <name evidence="2" type="ORF">E2C01_037285</name>
</gene>
<sequence length="86" mass="8980">MLSSLLLCVLAQDIQESAAYSSPRSTSTPSIMTSSWSRGAAETKHNFPAIAAMAAGDRETTIVCVFSGANVTCQRAPNPLSFVAAD</sequence>
<feature type="signal peptide" evidence="1">
    <location>
        <begin position="1"/>
        <end position="19"/>
    </location>
</feature>
<keyword evidence="1" id="KW-0732">Signal</keyword>
<evidence type="ECO:0000256" key="1">
    <source>
        <dbReference type="SAM" id="SignalP"/>
    </source>
</evidence>
<dbReference type="AlphaFoldDB" id="A0A5B7FEX4"/>
<protein>
    <recommendedName>
        <fullName evidence="4">Secreted protein</fullName>
    </recommendedName>
</protein>
<comment type="caution">
    <text evidence="2">The sequence shown here is derived from an EMBL/GenBank/DDBJ whole genome shotgun (WGS) entry which is preliminary data.</text>
</comment>
<dbReference type="Proteomes" id="UP000324222">
    <property type="component" value="Unassembled WGS sequence"/>
</dbReference>
<accession>A0A5B7FEX4</accession>
<keyword evidence="3" id="KW-1185">Reference proteome</keyword>
<dbReference type="EMBL" id="VSRR010005919">
    <property type="protein sequence ID" value="MPC43633.1"/>
    <property type="molecule type" value="Genomic_DNA"/>
</dbReference>
<name>A0A5B7FEX4_PORTR</name>